<evidence type="ECO:0000313" key="3">
    <source>
        <dbReference type="Proteomes" id="UP000231501"/>
    </source>
</evidence>
<dbReference type="EMBL" id="PEOG01000027">
    <property type="protein sequence ID" value="PIM53013.1"/>
    <property type="molecule type" value="Genomic_DNA"/>
</dbReference>
<name>A0A2G9C9D1_9BURK</name>
<proteinExistence type="predicted"/>
<dbReference type="Gene3D" id="3.40.50.720">
    <property type="entry name" value="NAD(P)-binding Rossmann-like Domain"/>
    <property type="match status" value="1"/>
</dbReference>
<feature type="domain" description="NAD-dependent epimerase/dehydratase" evidence="1">
    <location>
        <begin position="9"/>
        <end position="194"/>
    </location>
</feature>
<gene>
    <name evidence="2" type="ORF">CS062_11710</name>
</gene>
<accession>A0A2G9C9D1</accession>
<dbReference type="RefSeq" id="WP_099861819.1">
    <property type="nucleotide sequence ID" value="NZ_PEOG01000027.1"/>
</dbReference>
<dbReference type="GO" id="GO:0044877">
    <property type="term" value="F:protein-containing complex binding"/>
    <property type="evidence" value="ECO:0007669"/>
    <property type="project" value="TreeGrafter"/>
</dbReference>
<dbReference type="PANTHER" id="PTHR12126">
    <property type="entry name" value="NADH-UBIQUINONE OXIDOREDUCTASE 39 KDA SUBUNIT-RELATED"/>
    <property type="match status" value="1"/>
</dbReference>
<dbReference type="PANTHER" id="PTHR12126:SF11">
    <property type="entry name" value="NADH DEHYDROGENASE [UBIQUINONE] 1 ALPHA SUBCOMPLEX SUBUNIT 9, MITOCHONDRIAL"/>
    <property type="match status" value="1"/>
</dbReference>
<keyword evidence="3" id="KW-1185">Reference proteome</keyword>
<evidence type="ECO:0000259" key="1">
    <source>
        <dbReference type="Pfam" id="PF01370"/>
    </source>
</evidence>
<organism evidence="2 3">
    <name type="scientific">Roseateles chitinivorans</name>
    <dbReference type="NCBI Taxonomy" id="2917965"/>
    <lineage>
        <taxon>Bacteria</taxon>
        <taxon>Pseudomonadati</taxon>
        <taxon>Pseudomonadota</taxon>
        <taxon>Betaproteobacteria</taxon>
        <taxon>Burkholderiales</taxon>
        <taxon>Sphaerotilaceae</taxon>
        <taxon>Roseateles</taxon>
    </lineage>
</organism>
<dbReference type="InterPro" id="IPR001509">
    <property type="entry name" value="Epimerase_deHydtase"/>
</dbReference>
<dbReference type="Proteomes" id="UP000231501">
    <property type="component" value="Unassembled WGS sequence"/>
</dbReference>
<dbReference type="InterPro" id="IPR036291">
    <property type="entry name" value="NAD(P)-bd_dom_sf"/>
</dbReference>
<sequence length="293" mass="31070">MSAAPIRSVLVCGASGFVGRRIVRTLREAGLAVTAGDSRTQDFQRDLSPEIWLPRVTGFDAVVNAVGLLRDTPRRRLEAIHHEAPVALFEACARAGVARVVQISANGVAQSATRYATTKRAADEALLRLRAGGRLDATVLRPSIVFGRGGASAALFMTLARLPLLVLPRAAVQARVQPVAVQDVAQAVLRLLQDGGPELVTAVGPRALSLSAFIGELRRQNGHAPARVLPLPDAPSRWSARLGDLVSAQPWSSESLALLEQDNIGDAAAFERVLGRPAVPVERFVEAAWASGV</sequence>
<dbReference type="Pfam" id="PF01370">
    <property type="entry name" value="Epimerase"/>
    <property type="match status" value="1"/>
</dbReference>
<reference evidence="2 3" key="1">
    <citation type="submission" date="2017-11" db="EMBL/GenBank/DDBJ databases">
        <title>Draft genome sequence of Mitsuaria sp. HWN-4.</title>
        <authorList>
            <person name="Gundlapally S.R."/>
        </authorList>
    </citation>
    <scope>NUCLEOTIDE SEQUENCE [LARGE SCALE GENOMIC DNA]</scope>
    <source>
        <strain evidence="2 3">HWN-4</strain>
    </source>
</reference>
<evidence type="ECO:0000313" key="2">
    <source>
        <dbReference type="EMBL" id="PIM53013.1"/>
    </source>
</evidence>
<dbReference type="SUPFAM" id="SSF51735">
    <property type="entry name" value="NAD(P)-binding Rossmann-fold domains"/>
    <property type="match status" value="1"/>
</dbReference>
<dbReference type="AlphaFoldDB" id="A0A2G9C9D1"/>
<dbReference type="InterPro" id="IPR051207">
    <property type="entry name" value="ComplexI_NDUFA9_subunit"/>
</dbReference>
<comment type="caution">
    <text evidence="2">The sequence shown here is derived from an EMBL/GenBank/DDBJ whole genome shotgun (WGS) entry which is preliminary data.</text>
</comment>
<dbReference type="OrthoDB" id="5292533at2"/>
<protein>
    <submittedName>
        <fullName evidence="2">Epimerase</fullName>
    </submittedName>
</protein>